<dbReference type="OrthoDB" id="9779630at2"/>
<feature type="coiled-coil region" evidence="2">
    <location>
        <begin position="87"/>
        <end position="181"/>
    </location>
</feature>
<dbReference type="RefSeq" id="WP_111959443.1">
    <property type="nucleotide sequence ID" value="NZ_CP036313.1"/>
</dbReference>
<keyword evidence="6" id="KW-1185">Reference proteome</keyword>
<name>A0A328FBK7_9BACT</name>
<dbReference type="Pfam" id="PF04012">
    <property type="entry name" value="PspA_IM30"/>
    <property type="match status" value="1"/>
</dbReference>
<dbReference type="PANTHER" id="PTHR31088">
    <property type="entry name" value="MEMBRANE-ASSOCIATED PROTEIN VIPP1, CHLOROPLASTIC"/>
    <property type="match status" value="1"/>
</dbReference>
<dbReference type="InterPro" id="IPR014319">
    <property type="entry name" value="Phageshock_PspA"/>
</dbReference>
<evidence type="ECO:0000256" key="1">
    <source>
        <dbReference type="ARBA" id="ARBA00043985"/>
    </source>
</evidence>
<dbReference type="Proteomes" id="UP000248798">
    <property type="component" value="Unassembled WGS sequence"/>
</dbReference>
<keyword evidence="2" id="KW-0175">Coiled coil</keyword>
<dbReference type="EMBL" id="CP036313">
    <property type="protein sequence ID" value="QBH11527.1"/>
    <property type="molecule type" value="Genomic_DNA"/>
</dbReference>
<protein>
    <submittedName>
        <fullName evidence="4">Phage shock protein PspA</fullName>
    </submittedName>
</protein>
<sequence>MGIFTRFRDIVSSNINAMLDKAEDPEKMIKLMIREMEDTLIELKSSCAGTIANHKKVERLGQDVREKEAFWNEKAELAVTKGRDDLARQALMERRRFSQRLDAVETELVDLSAMVDQYKNDITELENKLKSAREKQRMLVQRHIRAQHKKRARQEIRRADSTEVIKKFEEMENHIERMEAEADLVDFGRRSSLETAFDDLAADEEIENELNILKSSQSGAINDTKS</sequence>
<proteinExistence type="inferred from homology"/>
<gene>
    <name evidence="4" type="primary">pspA</name>
    <name evidence="4" type="ORF">DO021_18570</name>
    <name evidence="3" type="ORF">EYB58_00490</name>
</gene>
<comment type="similarity">
    <text evidence="1">Belongs to the PspA/Vipp/IM30 family.</text>
</comment>
<dbReference type="PANTHER" id="PTHR31088:SF6">
    <property type="entry name" value="PHAGE SHOCK PROTEIN A"/>
    <property type="match status" value="1"/>
</dbReference>
<dbReference type="Proteomes" id="UP000293902">
    <property type="component" value="Chromosome"/>
</dbReference>
<evidence type="ECO:0000313" key="5">
    <source>
        <dbReference type="Proteomes" id="UP000248798"/>
    </source>
</evidence>
<evidence type="ECO:0000256" key="2">
    <source>
        <dbReference type="SAM" id="Coils"/>
    </source>
</evidence>
<organism evidence="4 5">
    <name type="scientific">Desulfobacter hydrogenophilus</name>
    <dbReference type="NCBI Taxonomy" id="2291"/>
    <lineage>
        <taxon>Bacteria</taxon>
        <taxon>Pseudomonadati</taxon>
        <taxon>Thermodesulfobacteriota</taxon>
        <taxon>Desulfobacteria</taxon>
        <taxon>Desulfobacterales</taxon>
        <taxon>Desulfobacteraceae</taxon>
        <taxon>Desulfobacter</taxon>
    </lineage>
</organism>
<accession>A0A328FBK7</accession>
<evidence type="ECO:0000313" key="4">
    <source>
        <dbReference type="EMBL" id="RAM00515.1"/>
    </source>
</evidence>
<dbReference type="GO" id="GO:0009271">
    <property type="term" value="P:phage shock"/>
    <property type="evidence" value="ECO:0007669"/>
    <property type="project" value="TreeGrafter"/>
</dbReference>
<reference evidence="4 5" key="1">
    <citation type="submission" date="2018-06" db="EMBL/GenBank/DDBJ databases">
        <title>Complete Genome Sequence of Desulfobacter hydrogenophilus (DSM3380).</title>
        <authorList>
            <person name="Marietou A."/>
            <person name="Schreiber L."/>
            <person name="Marshall I."/>
            <person name="Jorgensen B."/>
        </authorList>
    </citation>
    <scope>NUCLEOTIDE SEQUENCE [LARGE SCALE GENOMIC DNA]</scope>
    <source>
        <strain evidence="4 5">DSM 3380</strain>
    </source>
</reference>
<evidence type="ECO:0000313" key="6">
    <source>
        <dbReference type="Proteomes" id="UP000293902"/>
    </source>
</evidence>
<reference evidence="3 6" key="2">
    <citation type="submission" date="2019-02" db="EMBL/GenBank/DDBJ databases">
        <title>Complete genome sequence of Desulfobacter hydrogenophilus AcRS1.</title>
        <authorList>
            <person name="Marietou A."/>
            <person name="Lund M.B."/>
            <person name="Marshall I.P.G."/>
            <person name="Schreiber L."/>
            <person name="Jorgensen B."/>
        </authorList>
    </citation>
    <scope>NUCLEOTIDE SEQUENCE [LARGE SCALE GENOMIC DNA]</scope>
    <source>
        <strain evidence="3 6">AcRS1</strain>
    </source>
</reference>
<dbReference type="AlphaFoldDB" id="A0A328FBK7"/>
<dbReference type="NCBIfam" id="TIGR02977">
    <property type="entry name" value="phageshock_pspA"/>
    <property type="match status" value="1"/>
</dbReference>
<dbReference type="InterPro" id="IPR007157">
    <property type="entry name" value="PspA_VIPP1"/>
</dbReference>
<evidence type="ECO:0000313" key="3">
    <source>
        <dbReference type="EMBL" id="QBH11527.1"/>
    </source>
</evidence>
<dbReference type="EMBL" id="QLNI01000045">
    <property type="protein sequence ID" value="RAM00515.1"/>
    <property type="molecule type" value="Genomic_DNA"/>
</dbReference>
<dbReference type="GO" id="GO:0005829">
    <property type="term" value="C:cytosol"/>
    <property type="evidence" value="ECO:0007669"/>
    <property type="project" value="TreeGrafter"/>
</dbReference>